<name>A0A2Z6N242_TRISU</name>
<feature type="compositionally biased region" description="Polar residues" evidence="6">
    <location>
        <begin position="248"/>
        <end position="262"/>
    </location>
</feature>
<feature type="compositionally biased region" description="Pro residues" evidence="6">
    <location>
        <begin position="321"/>
        <end position="333"/>
    </location>
</feature>
<keyword evidence="2" id="KW-0808">Transferase</keyword>
<reference evidence="9" key="1">
    <citation type="journal article" date="2017" name="Front. Plant Sci.">
        <title>Climate Clever Clovers: New Paradigm to Reduce the Environmental Footprint of Ruminants by Breeding Low Methanogenic Forages Utilizing Haplotype Variation.</title>
        <authorList>
            <person name="Kaur P."/>
            <person name="Appels R."/>
            <person name="Bayer P.E."/>
            <person name="Keeble-Gagnere G."/>
            <person name="Wang J."/>
            <person name="Hirakawa H."/>
            <person name="Shirasawa K."/>
            <person name="Vercoe P."/>
            <person name="Stefanova K."/>
            <person name="Durmic Z."/>
            <person name="Nichols P."/>
            <person name="Revell C."/>
            <person name="Isobe S.N."/>
            <person name="Edwards D."/>
            <person name="Erskine W."/>
        </authorList>
    </citation>
    <scope>NUCLEOTIDE SEQUENCE [LARGE SCALE GENOMIC DNA]</scope>
    <source>
        <strain evidence="9">cv. Daliak</strain>
    </source>
</reference>
<keyword evidence="5" id="KW-0067">ATP-binding</keyword>
<feature type="compositionally biased region" description="Polar residues" evidence="6">
    <location>
        <begin position="19"/>
        <end position="34"/>
    </location>
</feature>
<dbReference type="GO" id="GO:0005524">
    <property type="term" value="F:ATP binding"/>
    <property type="evidence" value="ECO:0007669"/>
    <property type="project" value="UniProtKB-KW"/>
</dbReference>
<evidence type="ECO:0000256" key="5">
    <source>
        <dbReference type="ARBA" id="ARBA00022840"/>
    </source>
</evidence>
<feature type="region of interest" description="Disordered" evidence="6">
    <location>
        <begin position="317"/>
        <end position="338"/>
    </location>
</feature>
<keyword evidence="9" id="KW-1185">Reference proteome</keyword>
<dbReference type="GO" id="GO:0004709">
    <property type="term" value="F:MAP kinase kinase kinase activity"/>
    <property type="evidence" value="ECO:0007669"/>
    <property type="project" value="TreeGrafter"/>
</dbReference>
<feature type="region of interest" description="Disordered" evidence="6">
    <location>
        <begin position="200"/>
        <end position="300"/>
    </location>
</feature>
<keyword evidence="3" id="KW-0547">Nucleotide-binding</keyword>
<dbReference type="PANTHER" id="PTHR48016:SF12">
    <property type="entry name" value="PROTEIN KINASE DOMAIN-CONTAINING PROTEIN"/>
    <property type="match status" value="1"/>
</dbReference>
<dbReference type="GO" id="GO:0005737">
    <property type="term" value="C:cytoplasm"/>
    <property type="evidence" value="ECO:0007669"/>
    <property type="project" value="TreeGrafter"/>
</dbReference>
<evidence type="ECO:0000256" key="6">
    <source>
        <dbReference type="SAM" id="MobiDB-lite"/>
    </source>
</evidence>
<evidence type="ECO:0000256" key="3">
    <source>
        <dbReference type="ARBA" id="ARBA00022741"/>
    </source>
</evidence>
<evidence type="ECO:0000256" key="2">
    <source>
        <dbReference type="ARBA" id="ARBA00022679"/>
    </source>
</evidence>
<dbReference type="Gene3D" id="1.10.510.10">
    <property type="entry name" value="Transferase(Phosphotransferase) domain 1"/>
    <property type="match status" value="1"/>
</dbReference>
<keyword evidence="4" id="KW-0418">Kinase</keyword>
<feature type="domain" description="Protein kinase" evidence="7">
    <location>
        <begin position="358"/>
        <end position="502"/>
    </location>
</feature>
<dbReference type="PANTHER" id="PTHR48016">
    <property type="entry name" value="MAP KINASE KINASE KINASE SSK2-RELATED-RELATED"/>
    <property type="match status" value="1"/>
</dbReference>
<dbReference type="SMART" id="SM00220">
    <property type="entry name" value="S_TKc"/>
    <property type="match status" value="1"/>
</dbReference>
<comment type="similarity">
    <text evidence="1">Belongs to the protein kinase superfamily. STE Ser/Thr protein kinase family. MAP kinase kinase kinase subfamily.</text>
</comment>
<dbReference type="Pfam" id="PF00069">
    <property type="entry name" value="Pkinase"/>
    <property type="match status" value="1"/>
</dbReference>
<protein>
    <recommendedName>
        <fullName evidence="7">Protein kinase domain-containing protein</fullName>
    </recommendedName>
</protein>
<dbReference type="SUPFAM" id="SSF56112">
    <property type="entry name" value="Protein kinase-like (PK-like)"/>
    <property type="match status" value="1"/>
</dbReference>
<organism evidence="8 9">
    <name type="scientific">Trifolium subterraneum</name>
    <name type="common">Subterranean clover</name>
    <dbReference type="NCBI Taxonomy" id="3900"/>
    <lineage>
        <taxon>Eukaryota</taxon>
        <taxon>Viridiplantae</taxon>
        <taxon>Streptophyta</taxon>
        <taxon>Embryophyta</taxon>
        <taxon>Tracheophyta</taxon>
        <taxon>Spermatophyta</taxon>
        <taxon>Magnoliopsida</taxon>
        <taxon>eudicotyledons</taxon>
        <taxon>Gunneridae</taxon>
        <taxon>Pentapetalae</taxon>
        <taxon>rosids</taxon>
        <taxon>fabids</taxon>
        <taxon>Fabales</taxon>
        <taxon>Fabaceae</taxon>
        <taxon>Papilionoideae</taxon>
        <taxon>50 kb inversion clade</taxon>
        <taxon>NPAAA clade</taxon>
        <taxon>Hologalegina</taxon>
        <taxon>IRL clade</taxon>
        <taxon>Trifolieae</taxon>
        <taxon>Trifolium</taxon>
    </lineage>
</organism>
<dbReference type="AlphaFoldDB" id="A0A2Z6N242"/>
<dbReference type="InterPro" id="IPR050538">
    <property type="entry name" value="MAP_kinase_kinase_kinase"/>
</dbReference>
<dbReference type="Gene3D" id="3.30.200.20">
    <property type="entry name" value="Phosphorylase Kinase, domain 1"/>
    <property type="match status" value="1"/>
</dbReference>
<dbReference type="InterPro" id="IPR011009">
    <property type="entry name" value="Kinase-like_dom_sf"/>
</dbReference>
<evidence type="ECO:0000313" key="9">
    <source>
        <dbReference type="Proteomes" id="UP000242715"/>
    </source>
</evidence>
<gene>
    <name evidence="8" type="ORF">TSUD_316720</name>
</gene>
<feature type="region of interest" description="Disordered" evidence="6">
    <location>
        <begin position="19"/>
        <end position="51"/>
    </location>
</feature>
<dbReference type="PROSITE" id="PS50011">
    <property type="entry name" value="PROTEIN_KINASE_DOM"/>
    <property type="match status" value="1"/>
</dbReference>
<evidence type="ECO:0000259" key="7">
    <source>
        <dbReference type="PROSITE" id="PS50011"/>
    </source>
</evidence>
<dbReference type="InterPro" id="IPR000719">
    <property type="entry name" value="Prot_kinase_dom"/>
</dbReference>
<proteinExistence type="inferred from homology"/>
<evidence type="ECO:0000313" key="8">
    <source>
        <dbReference type="EMBL" id="GAU36143.1"/>
    </source>
</evidence>
<evidence type="ECO:0000256" key="4">
    <source>
        <dbReference type="ARBA" id="ARBA00022777"/>
    </source>
</evidence>
<evidence type="ECO:0000256" key="1">
    <source>
        <dbReference type="ARBA" id="ARBA00006529"/>
    </source>
</evidence>
<dbReference type="EMBL" id="DF973619">
    <property type="protein sequence ID" value="GAU36143.1"/>
    <property type="molecule type" value="Genomic_DNA"/>
</dbReference>
<sequence length="502" mass="56521">MTPTNQGSKGQFIQQSGITGQNQDGQFFHSNSYHAVSPQPPSPLRSRSCHWSPAVSPQPFPEWPLYTRPDHHAALRFSGKTVDHAAVKSLRPSSSLRRPAHDSDFEGISNTKWQFSTKSAPTSILSSPVTSPHRLSSVDLFDPSNNFCQDFNDIMRMPAKTALTPDLSPRRSLGNHSPNYHHTIQDFPQDFNDMLRLPAKTTRSPDLSPRLGNHNPNYRHTIQDFKDVSRLPAKTTRSPDLSPRRSLGNRSPNYRHTIQDFNDMSRLPAKTTRSPDLSPRRSLGNHSPNHHHTSQGGSHSHRFQYCIRVGNENNYVDGYPLPLPPRASPPPQQSPAQHQTNVTLHHSTGNFHSMKGQWQKGKLIGRGSLTSVYMATNIETGTSCAMKEVDLFPDDPKFADCIKQRHQVGDQLRIYMEYVQLGSLNKFMHEHSGAMTESVVRNFTRHILSGLAYLHSTKTIHREIKCANLLVDASGIVKLAEVPTGWLQRYFFTPIAYRLLDG</sequence>
<dbReference type="OrthoDB" id="266718at2759"/>
<dbReference type="Proteomes" id="UP000242715">
    <property type="component" value="Unassembled WGS sequence"/>
</dbReference>
<accession>A0A2Z6N242</accession>